<evidence type="ECO:0000256" key="1">
    <source>
        <dbReference type="ARBA" id="ARBA00022723"/>
    </source>
</evidence>
<proteinExistence type="predicted"/>
<accession>A0A8J6FVL9</accession>
<evidence type="ECO:0000256" key="4">
    <source>
        <dbReference type="ARBA" id="ARBA00023125"/>
    </source>
</evidence>
<dbReference type="SUPFAM" id="SSF57716">
    <property type="entry name" value="Glucocorticoid receptor-like (DNA-binding domain)"/>
    <property type="match status" value="1"/>
</dbReference>
<gene>
    <name evidence="8" type="ORF">GDO78_001934</name>
</gene>
<feature type="domain" description="THAP-type" evidence="7">
    <location>
        <begin position="1"/>
        <end position="85"/>
    </location>
</feature>
<comment type="caution">
    <text evidence="8">The sequence shown here is derived from an EMBL/GenBank/DDBJ whole genome shotgun (WGS) entry which is preliminary data.</text>
</comment>
<evidence type="ECO:0000256" key="3">
    <source>
        <dbReference type="ARBA" id="ARBA00022833"/>
    </source>
</evidence>
<dbReference type="PANTHER" id="PTHR15854">
    <property type="entry name" value="THAP4 PROTEIN"/>
    <property type="match status" value="1"/>
</dbReference>
<dbReference type="Gene3D" id="2.40.128.20">
    <property type="match status" value="1"/>
</dbReference>
<keyword evidence="3" id="KW-0862">Zinc</keyword>
<dbReference type="CDD" id="cd07828">
    <property type="entry name" value="lipocalin_heme-bd-THAP4-like"/>
    <property type="match status" value="1"/>
</dbReference>
<dbReference type="GO" id="GO:0008270">
    <property type="term" value="F:zinc ion binding"/>
    <property type="evidence" value="ECO:0007669"/>
    <property type="project" value="UniProtKB-KW"/>
</dbReference>
<dbReference type="GO" id="GO:0003677">
    <property type="term" value="F:DNA binding"/>
    <property type="evidence" value="ECO:0007669"/>
    <property type="project" value="UniProtKB-UniRule"/>
</dbReference>
<dbReference type="SMART" id="SM00692">
    <property type="entry name" value="DM3"/>
    <property type="match status" value="1"/>
</dbReference>
<dbReference type="InterPro" id="IPR012674">
    <property type="entry name" value="Calycin"/>
</dbReference>
<evidence type="ECO:0000259" key="7">
    <source>
        <dbReference type="PROSITE" id="PS50950"/>
    </source>
</evidence>
<dbReference type="Pfam" id="PF08768">
    <property type="entry name" value="THAP4_heme-bd"/>
    <property type="match status" value="1"/>
</dbReference>
<dbReference type="Pfam" id="PF05485">
    <property type="entry name" value="THAP"/>
    <property type="match status" value="1"/>
</dbReference>
<keyword evidence="9" id="KW-1185">Reference proteome</keyword>
<dbReference type="EMBL" id="WNTK01000001">
    <property type="protein sequence ID" value="KAG9494341.1"/>
    <property type="molecule type" value="Genomic_DNA"/>
</dbReference>
<keyword evidence="1" id="KW-0479">Metal-binding</keyword>
<protein>
    <recommendedName>
        <fullName evidence="7">THAP-type domain-containing protein</fullName>
    </recommendedName>
</protein>
<evidence type="ECO:0000256" key="2">
    <source>
        <dbReference type="ARBA" id="ARBA00022771"/>
    </source>
</evidence>
<evidence type="ECO:0000313" key="8">
    <source>
        <dbReference type="EMBL" id="KAG9494341.1"/>
    </source>
</evidence>
<dbReference type="SUPFAM" id="SSF50814">
    <property type="entry name" value="Lipocalins"/>
    <property type="match status" value="1"/>
</dbReference>
<dbReference type="AlphaFoldDB" id="A0A8J6FVL9"/>
<organism evidence="8 9">
    <name type="scientific">Eleutherodactylus coqui</name>
    <name type="common">Puerto Rican coqui</name>
    <dbReference type="NCBI Taxonomy" id="57060"/>
    <lineage>
        <taxon>Eukaryota</taxon>
        <taxon>Metazoa</taxon>
        <taxon>Chordata</taxon>
        <taxon>Craniata</taxon>
        <taxon>Vertebrata</taxon>
        <taxon>Euteleostomi</taxon>
        <taxon>Amphibia</taxon>
        <taxon>Batrachia</taxon>
        <taxon>Anura</taxon>
        <taxon>Neobatrachia</taxon>
        <taxon>Hyloidea</taxon>
        <taxon>Eleutherodactylidae</taxon>
        <taxon>Eleutherodactylinae</taxon>
        <taxon>Eleutherodactylus</taxon>
        <taxon>Eleutherodactylus</taxon>
    </lineage>
</organism>
<dbReference type="SMART" id="SM00980">
    <property type="entry name" value="THAP"/>
    <property type="match status" value="1"/>
</dbReference>
<evidence type="ECO:0000313" key="9">
    <source>
        <dbReference type="Proteomes" id="UP000770717"/>
    </source>
</evidence>
<dbReference type="OrthoDB" id="58529at2759"/>
<dbReference type="InterPro" id="IPR006612">
    <property type="entry name" value="THAP_Znf"/>
</dbReference>
<sequence length="504" mass="55162">MVICCAAPNCTNRQGKGKRRAISFHRFPLKDSARLFLWTAAIQRSDWTPGPYSFLCSEHFSDDSFVPRMPDQHPLLRPDAVPSLFKDGMEIKRSRALGPHVFRLGKRKHLKKKFSPFSLEDKRLLVPTAEGFVDKSDTSANPNRNEATDAGHHLHPCGQHTTSKFIFSLHSYSRSSATSLSQDVEEGAKHVQDLDPKEHLGLSPSLEHGSGDVLCSVEGSKGTLGCGSTALASGGQDPLKESVTNSEVLESHVYAVQEPIPGVQIKCLPQDRDSEIMGTLDSLHSYCSTAMSQPSRTKQCSNEELTAKSGGEELCSGQLDCKAQGERNRIRVQKSCSKTAGAPDLNPVVAPLAWMLGTWVSDPPGEGEFPSIPSFHYIEEVVISHVGQPMLNFTFCSSNPETGKPMHRECGFIRVKPGTNQVAFICAQNIGVVEVEEGEVSGEQLTLTSQSLSRMSFARAPHVQQISRTFRLTTEGKLEQTVSMATSTQAMAPHLRVTYKKVTS</sequence>
<reference evidence="8" key="1">
    <citation type="thesis" date="2020" institute="ProQuest LLC" country="789 East Eisenhower Parkway, Ann Arbor, MI, USA">
        <title>Comparative Genomics and Chromosome Evolution.</title>
        <authorList>
            <person name="Mudd A.B."/>
        </authorList>
    </citation>
    <scope>NUCLEOTIDE SEQUENCE</scope>
    <source>
        <strain evidence="8">HN-11 Male</strain>
        <tissue evidence="8">Kidney and liver</tissue>
    </source>
</reference>
<evidence type="ECO:0000256" key="5">
    <source>
        <dbReference type="ARBA" id="ARBA00036993"/>
    </source>
</evidence>
<comment type="catalytic activity">
    <reaction evidence="5">
        <text>peroxynitrite = nitrate</text>
        <dbReference type="Rhea" id="RHEA:63116"/>
        <dbReference type="ChEBI" id="CHEBI:17632"/>
        <dbReference type="ChEBI" id="CHEBI:25941"/>
    </reaction>
    <physiologicalReaction direction="left-to-right" evidence="5">
        <dbReference type="Rhea" id="RHEA:63117"/>
    </physiologicalReaction>
</comment>
<dbReference type="InterPro" id="IPR045165">
    <property type="entry name" value="Nitrobindin"/>
</dbReference>
<dbReference type="PROSITE" id="PS50950">
    <property type="entry name" value="ZF_THAP"/>
    <property type="match status" value="1"/>
</dbReference>
<keyword evidence="4 6" id="KW-0238">DNA-binding</keyword>
<evidence type="ECO:0000256" key="6">
    <source>
        <dbReference type="PROSITE-ProRule" id="PRU00309"/>
    </source>
</evidence>
<dbReference type="Proteomes" id="UP000770717">
    <property type="component" value="Unassembled WGS sequence"/>
</dbReference>
<dbReference type="PANTHER" id="PTHR15854:SF4">
    <property type="entry name" value="PEROXYNITRITE ISOMERASE THAP4"/>
    <property type="match status" value="1"/>
</dbReference>
<dbReference type="InterPro" id="IPR014878">
    <property type="entry name" value="THAP4-like_heme-bd"/>
</dbReference>
<name>A0A8J6FVL9_ELECQ</name>
<keyword evidence="2 6" id="KW-0863">Zinc-finger</keyword>